<keyword evidence="6 11" id="KW-1133">Transmembrane helix</keyword>
<dbReference type="GO" id="GO:0031966">
    <property type="term" value="C:mitochondrial membrane"/>
    <property type="evidence" value="ECO:0007669"/>
    <property type="project" value="UniProtKB-SubCell"/>
</dbReference>
<evidence type="ECO:0000313" key="13">
    <source>
        <dbReference type="Proteomes" id="UP000242188"/>
    </source>
</evidence>
<evidence type="ECO:0000256" key="8">
    <source>
        <dbReference type="ARBA" id="ARBA00023136"/>
    </source>
</evidence>
<dbReference type="AlphaFoldDB" id="A0A210PMC0"/>
<dbReference type="EMBL" id="NEDP02005586">
    <property type="protein sequence ID" value="OWF37621.1"/>
    <property type="molecule type" value="Genomic_DNA"/>
</dbReference>
<dbReference type="GO" id="GO:0022857">
    <property type="term" value="F:transmembrane transporter activity"/>
    <property type="evidence" value="ECO:0007669"/>
    <property type="project" value="TreeGrafter"/>
</dbReference>
<feature type="repeat" description="Solcar" evidence="9">
    <location>
        <begin position="209"/>
        <end position="294"/>
    </location>
</feature>
<protein>
    <submittedName>
        <fullName evidence="12">Solute carrier family 25 member 45</fullName>
    </submittedName>
</protein>
<evidence type="ECO:0000256" key="7">
    <source>
        <dbReference type="ARBA" id="ARBA00023128"/>
    </source>
</evidence>
<evidence type="ECO:0000256" key="5">
    <source>
        <dbReference type="ARBA" id="ARBA00022737"/>
    </source>
</evidence>
<reference evidence="12 13" key="1">
    <citation type="journal article" date="2017" name="Nat. Ecol. Evol.">
        <title>Scallop genome provides insights into evolution of bilaterian karyotype and development.</title>
        <authorList>
            <person name="Wang S."/>
            <person name="Zhang J."/>
            <person name="Jiao W."/>
            <person name="Li J."/>
            <person name="Xun X."/>
            <person name="Sun Y."/>
            <person name="Guo X."/>
            <person name="Huan P."/>
            <person name="Dong B."/>
            <person name="Zhang L."/>
            <person name="Hu X."/>
            <person name="Sun X."/>
            <person name="Wang J."/>
            <person name="Zhao C."/>
            <person name="Wang Y."/>
            <person name="Wang D."/>
            <person name="Huang X."/>
            <person name="Wang R."/>
            <person name="Lv J."/>
            <person name="Li Y."/>
            <person name="Zhang Z."/>
            <person name="Liu B."/>
            <person name="Lu W."/>
            <person name="Hui Y."/>
            <person name="Liang J."/>
            <person name="Zhou Z."/>
            <person name="Hou R."/>
            <person name="Li X."/>
            <person name="Liu Y."/>
            <person name="Li H."/>
            <person name="Ning X."/>
            <person name="Lin Y."/>
            <person name="Zhao L."/>
            <person name="Xing Q."/>
            <person name="Dou J."/>
            <person name="Li Y."/>
            <person name="Mao J."/>
            <person name="Guo H."/>
            <person name="Dou H."/>
            <person name="Li T."/>
            <person name="Mu C."/>
            <person name="Jiang W."/>
            <person name="Fu Q."/>
            <person name="Fu X."/>
            <person name="Miao Y."/>
            <person name="Liu J."/>
            <person name="Yu Q."/>
            <person name="Li R."/>
            <person name="Liao H."/>
            <person name="Li X."/>
            <person name="Kong Y."/>
            <person name="Jiang Z."/>
            <person name="Chourrout D."/>
            <person name="Li R."/>
            <person name="Bao Z."/>
        </authorList>
    </citation>
    <scope>NUCLEOTIDE SEQUENCE [LARGE SCALE GENOMIC DNA]</scope>
    <source>
        <strain evidence="12 13">PY_sf001</strain>
    </source>
</reference>
<dbReference type="PRINTS" id="PR00926">
    <property type="entry name" value="MITOCARRIER"/>
</dbReference>
<feature type="transmembrane region" description="Helical" evidence="11">
    <location>
        <begin position="65"/>
        <end position="84"/>
    </location>
</feature>
<name>A0A210PMC0_MIZYE</name>
<keyword evidence="5" id="KW-0677">Repeat</keyword>
<evidence type="ECO:0000256" key="11">
    <source>
        <dbReference type="SAM" id="Phobius"/>
    </source>
</evidence>
<evidence type="ECO:0000256" key="2">
    <source>
        <dbReference type="ARBA" id="ARBA00006375"/>
    </source>
</evidence>
<comment type="caution">
    <text evidence="12">The sequence shown here is derived from an EMBL/GenBank/DDBJ whole genome shotgun (WGS) entry which is preliminary data.</text>
</comment>
<dbReference type="Gene3D" id="1.50.40.10">
    <property type="entry name" value="Mitochondrial carrier domain"/>
    <property type="match status" value="1"/>
</dbReference>
<comment type="subcellular location">
    <subcellularLocation>
        <location evidence="1">Mitochondrion membrane</location>
        <topology evidence="1">Multi-pass membrane protein</topology>
    </subcellularLocation>
</comment>
<dbReference type="PROSITE" id="PS50920">
    <property type="entry name" value="SOLCAR"/>
    <property type="match status" value="3"/>
</dbReference>
<feature type="repeat" description="Solcar" evidence="9">
    <location>
        <begin position="100"/>
        <end position="199"/>
    </location>
</feature>
<feature type="repeat" description="Solcar" evidence="9">
    <location>
        <begin position="3"/>
        <end position="89"/>
    </location>
</feature>
<dbReference type="InterPro" id="IPR002067">
    <property type="entry name" value="MCP"/>
</dbReference>
<evidence type="ECO:0000256" key="1">
    <source>
        <dbReference type="ARBA" id="ARBA00004225"/>
    </source>
</evidence>
<keyword evidence="4 9" id="KW-0812">Transmembrane</keyword>
<dbReference type="SUPFAM" id="SSF103506">
    <property type="entry name" value="Mitochondrial carrier"/>
    <property type="match status" value="1"/>
</dbReference>
<keyword evidence="3 10" id="KW-0813">Transport</keyword>
<dbReference type="Pfam" id="PF00153">
    <property type="entry name" value="Mito_carr"/>
    <property type="match status" value="3"/>
</dbReference>
<keyword evidence="7" id="KW-0496">Mitochondrion</keyword>
<evidence type="ECO:0000256" key="3">
    <source>
        <dbReference type="ARBA" id="ARBA00022448"/>
    </source>
</evidence>
<sequence>MSGHWTHHYIAGGVGGAAGLLVGHPFDTVKVQLQTRTVDQRYRGTIDAMSGINQTGWVRGFFRGLSWPLFTFGIVNSILLGVYGNTMKILEREDPKTRKTHYTNVYLAGCAGGATFQVVAIPFDYIKVVLQSQIQQEKSGSVETRHQKRYYFRGPVECTIHTYRTLGLSGLYKGGTVMAVRDIPTCGLYMLTYSYIGDFLRKKHWTDNRGIIAELVSGGCAGSFAWFATMPFDVIKSRYQADFSGVYKRPLDCAIASYKEEGFRVFYRGTVVTCLRAFPSCAVAMLVYSYILDVLKKT</sequence>
<evidence type="ECO:0000256" key="6">
    <source>
        <dbReference type="ARBA" id="ARBA00022989"/>
    </source>
</evidence>
<dbReference type="InterPro" id="IPR018108">
    <property type="entry name" value="MCP_transmembrane"/>
</dbReference>
<evidence type="ECO:0000256" key="9">
    <source>
        <dbReference type="PROSITE-ProRule" id="PRU00282"/>
    </source>
</evidence>
<comment type="similarity">
    <text evidence="2 10">Belongs to the mitochondrial carrier (TC 2.A.29) family.</text>
</comment>
<dbReference type="Proteomes" id="UP000242188">
    <property type="component" value="Unassembled WGS sequence"/>
</dbReference>
<dbReference type="InterPro" id="IPR023395">
    <property type="entry name" value="MCP_dom_sf"/>
</dbReference>
<gene>
    <name evidence="12" type="ORF">KP79_PYT10430</name>
</gene>
<dbReference type="PANTHER" id="PTHR45624">
    <property type="entry name" value="MITOCHONDRIAL BASIC AMINO ACIDS TRANSPORTER-RELATED"/>
    <property type="match status" value="1"/>
</dbReference>
<evidence type="ECO:0000256" key="10">
    <source>
        <dbReference type="RuleBase" id="RU000488"/>
    </source>
</evidence>
<evidence type="ECO:0000313" key="12">
    <source>
        <dbReference type="EMBL" id="OWF37621.1"/>
    </source>
</evidence>
<keyword evidence="8 9" id="KW-0472">Membrane</keyword>
<proteinExistence type="inferred from homology"/>
<dbReference type="PANTHER" id="PTHR45624:SF10">
    <property type="entry name" value="SLC (SOLUTE CARRIER) HOMOLOG"/>
    <property type="match status" value="1"/>
</dbReference>
<dbReference type="OrthoDB" id="193856at2759"/>
<keyword evidence="13" id="KW-1185">Reference proteome</keyword>
<dbReference type="InterPro" id="IPR050567">
    <property type="entry name" value="Mitochondrial_Carrier"/>
</dbReference>
<organism evidence="12 13">
    <name type="scientific">Mizuhopecten yessoensis</name>
    <name type="common">Japanese scallop</name>
    <name type="synonym">Patinopecten yessoensis</name>
    <dbReference type="NCBI Taxonomy" id="6573"/>
    <lineage>
        <taxon>Eukaryota</taxon>
        <taxon>Metazoa</taxon>
        <taxon>Spiralia</taxon>
        <taxon>Lophotrochozoa</taxon>
        <taxon>Mollusca</taxon>
        <taxon>Bivalvia</taxon>
        <taxon>Autobranchia</taxon>
        <taxon>Pteriomorphia</taxon>
        <taxon>Pectinida</taxon>
        <taxon>Pectinoidea</taxon>
        <taxon>Pectinidae</taxon>
        <taxon>Mizuhopecten</taxon>
    </lineage>
</organism>
<feature type="transmembrane region" description="Helical" evidence="11">
    <location>
        <begin position="105"/>
        <end position="126"/>
    </location>
</feature>
<evidence type="ECO:0000256" key="4">
    <source>
        <dbReference type="ARBA" id="ARBA00022692"/>
    </source>
</evidence>
<accession>A0A210PMC0</accession>